<dbReference type="InterPro" id="IPR005151">
    <property type="entry name" value="Tail-specific_protease"/>
</dbReference>
<dbReference type="PANTHER" id="PTHR32060">
    <property type="entry name" value="TAIL-SPECIFIC PROTEASE"/>
    <property type="match status" value="1"/>
</dbReference>
<gene>
    <name evidence="3" type="ORF">GJR95_38720</name>
</gene>
<dbReference type="PANTHER" id="PTHR32060:SF22">
    <property type="entry name" value="CARBOXYL-TERMINAL-PROCESSING PEPTIDASE 3, CHLOROPLASTIC"/>
    <property type="match status" value="1"/>
</dbReference>
<dbReference type="Gene3D" id="3.90.226.10">
    <property type="entry name" value="2-enoyl-CoA Hydratase, Chain A, domain 1"/>
    <property type="match status" value="1"/>
</dbReference>
<name>A0A6P1W7Q5_9BACT</name>
<proteinExistence type="predicted"/>
<evidence type="ECO:0000259" key="2">
    <source>
        <dbReference type="Pfam" id="PF03572"/>
    </source>
</evidence>
<dbReference type="GO" id="GO:0004175">
    <property type="term" value="F:endopeptidase activity"/>
    <property type="evidence" value="ECO:0007669"/>
    <property type="project" value="TreeGrafter"/>
</dbReference>
<feature type="signal peptide" evidence="1">
    <location>
        <begin position="1"/>
        <end position="18"/>
    </location>
</feature>
<reference evidence="3 4" key="1">
    <citation type="submission" date="2019-11" db="EMBL/GenBank/DDBJ databases">
        <title>Spirosoma endbachense sp. nov., isolated from a natural salt meadow.</title>
        <authorList>
            <person name="Rojas J."/>
            <person name="Ambika Manirajan B."/>
            <person name="Ratering S."/>
            <person name="Suarez C."/>
            <person name="Geissler-Plaum R."/>
            <person name="Schnell S."/>
        </authorList>
    </citation>
    <scope>NUCLEOTIDE SEQUENCE [LARGE SCALE GENOMIC DNA]</scope>
    <source>
        <strain evidence="3 4">I-24</strain>
    </source>
</reference>
<evidence type="ECO:0000256" key="1">
    <source>
        <dbReference type="SAM" id="SignalP"/>
    </source>
</evidence>
<dbReference type="RefSeq" id="WP_162390991.1">
    <property type="nucleotide sequence ID" value="NZ_CP045997.1"/>
</dbReference>
<sequence>MKLLYGFLIVLCSFTLSAQPGVDTLKTKVLQPADMQADFRYLRRLLEETHPGLYRYTSKPIMQAKLDSIAATLTNPLPFYEFYRTIEALIADIRCAHTHSLPTKNWQKLFTVHWKTLPFFLFPVQNHSYVLFNGTTDQRIKPGFDLLSINGQSMDSIRQVFYRYHWADGYNQTSKQAALQGQLFALFYYWFIDQPDTFRLTFRSLTGDTVQVDGPAQTFSGSMAAYKKNPVNTQMLAWYGKNQSKHPWRLSFLKDTTQTAYLRIDSFGGKGANSSETAAARFRTFMDESLAKIEKKKARHLIIDLRSNPGGWDIQGVELFTYLMKSDSAVRYYAHQHTVTDSSEFLKFSDLSAEDLKNVKTELIPEKDGTFTVKEDDNSRELKLQYPKPNRFKGQVYMLMNGRSGSTTSEFLAVAHANRIGIFVGDESGGAYEGGNGGSYIHLELPHSRIYIGTPLVYYNNAVGKPTQTGRGTMPDYDVPISIDSILNHTDNQLEFIKKLIRDSMGDL</sequence>
<dbReference type="InterPro" id="IPR029045">
    <property type="entry name" value="ClpP/crotonase-like_dom_sf"/>
</dbReference>
<dbReference type="Proteomes" id="UP000464577">
    <property type="component" value="Chromosome"/>
</dbReference>
<dbReference type="KEGG" id="senf:GJR95_38720"/>
<evidence type="ECO:0000313" key="4">
    <source>
        <dbReference type="Proteomes" id="UP000464577"/>
    </source>
</evidence>
<dbReference type="AlphaFoldDB" id="A0A6P1W7Q5"/>
<feature type="domain" description="Tail specific protease" evidence="2">
    <location>
        <begin position="259"/>
        <end position="431"/>
    </location>
</feature>
<feature type="chain" id="PRO_5026870118" evidence="1">
    <location>
        <begin position="19"/>
        <end position="508"/>
    </location>
</feature>
<keyword evidence="1" id="KW-0732">Signal</keyword>
<dbReference type="GO" id="GO:0006508">
    <property type="term" value="P:proteolysis"/>
    <property type="evidence" value="ECO:0007669"/>
    <property type="project" value="InterPro"/>
</dbReference>
<dbReference type="GO" id="GO:0008236">
    <property type="term" value="F:serine-type peptidase activity"/>
    <property type="evidence" value="ECO:0007669"/>
    <property type="project" value="InterPro"/>
</dbReference>
<dbReference type="SUPFAM" id="SSF52096">
    <property type="entry name" value="ClpP/crotonase"/>
    <property type="match status" value="1"/>
</dbReference>
<organism evidence="3 4">
    <name type="scientific">Spirosoma endbachense</name>
    <dbReference type="NCBI Taxonomy" id="2666025"/>
    <lineage>
        <taxon>Bacteria</taxon>
        <taxon>Pseudomonadati</taxon>
        <taxon>Bacteroidota</taxon>
        <taxon>Cytophagia</taxon>
        <taxon>Cytophagales</taxon>
        <taxon>Cytophagaceae</taxon>
        <taxon>Spirosoma</taxon>
    </lineage>
</organism>
<evidence type="ECO:0000313" key="3">
    <source>
        <dbReference type="EMBL" id="QHW00599.1"/>
    </source>
</evidence>
<protein>
    <submittedName>
        <fullName evidence="3">Peptidase S41</fullName>
    </submittedName>
</protein>
<dbReference type="Pfam" id="PF03572">
    <property type="entry name" value="Peptidase_S41"/>
    <property type="match status" value="1"/>
</dbReference>
<accession>A0A6P1W7Q5</accession>
<dbReference type="EMBL" id="CP045997">
    <property type="protein sequence ID" value="QHW00599.1"/>
    <property type="molecule type" value="Genomic_DNA"/>
</dbReference>
<keyword evidence="4" id="KW-1185">Reference proteome</keyword>